<evidence type="ECO:0000313" key="2">
    <source>
        <dbReference type="EMBL" id="SVE27648.1"/>
    </source>
</evidence>
<dbReference type="PANTHER" id="PTHR43211">
    <property type="entry name" value="FUMARYLACETOACETATE HYDROLASE"/>
    <property type="match status" value="1"/>
</dbReference>
<dbReference type="PANTHER" id="PTHR43211:SF1">
    <property type="entry name" value="BLL6422 PROTEIN"/>
    <property type="match status" value="1"/>
</dbReference>
<gene>
    <name evidence="2" type="ORF">METZ01_LOCUS480502</name>
</gene>
<reference evidence="2" key="1">
    <citation type="submission" date="2018-05" db="EMBL/GenBank/DDBJ databases">
        <authorList>
            <person name="Lanie J.A."/>
            <person name="Ng W.-L."/>
            <person name="Kazmierczak K.M."/>
            <person name="Andrzejewski T.M."/>
            <person name="Davidsen T.M."/>
            <person name="Wayne K.J."/>
            <person name="Tettelin H."/>
            <person name="Glass J.I."/>
            <person name="Rusch D."/>
            <person name="Podicherti R."/>
            <person name="Tsui H.-C.T."/>
            <person name="Winkler M.E."/>
        </authorList>
    </citation>
    <scope>NUCLEOTIDE SEQUENCE</scope>
</reference>
<dbReference type="Gene3D" id="3.90.850.10">
    <property type="entry name" value="Fumarylacetoacetase-like, C-terminal domain"/>
    <property type="match status" value="1"/>
</dbReference>
<proteinExistence type="predicted"/>
<accession>A0A383C7R8</accession>
<feature type="domain" description="Fumarylacetoacetase-like C-terminal" evidence="1">
    <location>
        <begin position="82"/>
        <end position="159"/>
    </location>
</feature>
<organism evidence="2">
    <name type="scientific">marine metagenome</name>
    <dbReference type="NCBI Taxonomy" id="408172"/>
    <lineage>
        <taxon>unclassified sequences</taxon>
        <taxon>metagenomes</taxon>
        <taxon>ecological metagenomes</taxon>
    </lineage>
</organism>
<evidence type="ECO:0000259" key="1">
    <source>
        <dbReference type="Pfam" id="PF01557"/>
    </source>
</evidence>
<dbReference type="InterPro" id="IPR036663">
    <property type="entry name" value="Fumarylacetoacetase_C_sf"/>
</dbReference>
<dbReference type="EMBL" id="UINC01206151">
    <property type="protein sequence ID" value="SVE27648.1"/>
    <property type="molecule type" value="Genomic_DNA"/>
</dbReference>
<name>A0A383C7R8_9ZZZZ</name>
<dbReference type="SUPFAM" id="SSF56529">
    <property type="entry name" value="FAH"/>
    <property type="match status" value="1"/>
</dbReference>
<dbReference type="GO" id="GO:0003824">
    <property type="term" value="F:catalytic activity"/>
    <property type="evidence" value="ECO:0007669"/>
    <property type="project" value="InterPro"/>
</dbReference>
<dbReference type="AlphaFoldDB" id="A0A383C7R8"/>
<dbReference type="Pfam" id="PF01557">
    <property type="entry name" value="FAA_hydrolase"/>
    <property type="match status" value="1"/>
</dbReference>
<dbReference type="InterPro" id="IPR011234">
    <property type="entry name" value="Fumarylacetoacetase-like_C"/>
</dbReference>
<protein>
    <recommendedName>
        <fullName evidence="1">Fumarylacetoacetase-like C-terminal domain-containing protein</fullName>
    </recommendedName>
</protein>
<sequence>MKIVTYKHNEDTDLGLLVDGKIYSLKTIANSMNDFLQIGEKAMKKAKELEDIIKNSNSNSDGVLLSDSTLLAPVPNPASCRDAYAFRQHVATARRNRGVDMIPEFDQFPIFYFTNHNAILGPTDDIVCMPDHMQKLDFELEAAIVIGRKGRNIKAKDADE</sequence>
<feature type="non-terminal residue" evidence="2">
    <location>
        <position position="160"/>
    </location>
</feature>